<feature type="region of interest" description="Disordered" evidence="9">
    <location>
        <begin position="313"/>
        <end position="352"/>
    </location>
</feature>
<comment type="subcellular location">
    <subcellularLocation>
        <location evidence="1 7">Nucleus</location>
    </subcellularLocation>
</comment>
<evidence type="ECO:0000256" key="2">
    <source>
        <dbReference type="ARBA" id="ARBA00008035"/>
    </source>
</evidence>
<evidence type="ECO:0000256" key="9">
    <source>
        <dbReference type="SAM" id="MobiDB-lite"/>
    </source>
</evidence>
<dbReference type="Pfam" id="PF10513">
    <property type="entry name" value="EPL1"/>
    <property type="match status" value="1"/>
</dbReference>
<comment type="similarity">
    <text evidence="2 7">Belongs to the enhancer of polycomb family.</text>
</comment>
<comment type="caution">
    <text evidence="11">The sequence shown here is derived from an EMBL/GenBank/DDBJ whole genome shotgun (WGS) entry which is preliminary data.</text>
</comment>
<sequence length="568" mass="64862">MTRSTVAGSARFRQRKLSTRQALQILREDEVDQVDDETQRNITKVDTGVEKGEEIEHHLQAALSASQAAAVGGKVAQIYIPTPDAIQSSIRYDRLYALTFPQPATYIRFSSTVEDCCGCPYDLDDEDDGYLKAMNRKRNASTQCSEDQFEVTMDVLERTAQAKQPYAAVDNPPVLTLEEMEPAFDDEMTDSTRPFVKEIYEHWKTRRLRTNNRALVPSLKFETGAETDDSDPYVCFRRREVRAIRKTRGRDAHSAEKLKKMRKELEEARKLLDSIRQREALKREQLAVDRRLFEQRANLRQVKLNLPEQYKPGDEDLLINQRPPKSKSFDNTTQRAAGSQLRQQQKADGRSVESDLLTLQDFLELREAQIQKDIDMRVAHHKKWNEGWVDLTRAPLTPPLELNSGSSFRTATTEYLPTPPASASSEHLGDVSADVHHTKRPKVDPVPVRYASPSYDGPWQSQTSFRRRIGRGGRLMIDRRGMRLRSKDELDGLDDIVVDRFKYDRDDDDDDEVPTYVIDPNDFSSMRYRARINHPVPAQALRHAEPPKQVQAPAQASTTTGRLPGPDG</sequence>
<protein>
    <recommendedName>
        <fullName evidence="7">Enhancer of polycomb-like protein</fullName>
    </recommendedName>
</protein>
<comment type="function">
    <text evidence="6">Component of the NuA4 histone acetyltransferase complex which is involved in transcriptional activation of selected genes principally by acetylation of nucleosomal histone H4 and H2A. The NuA4 complex is also involved in DNA repair. Involved in gene silencing by neighboring heterochromatin, blockage of the silencing spreading along the chromosome, and required for cell cycle progression through G2/M.</text>
</comment>
<dbReference type="OrthoDB" id="435275at2759"/>
<dbReference type="GO" id="GO:0005634">
    <property type="term" value="C:nucleus"/>
    <property type="evidence" value="ECO:0007669"/>
    <property type="project" value="UniProtKB-SubCell"/>
</dbReference>
<evidence type="ECO:0000256" key="6">
    <source>
        <dbReference type="ARBA" id="ARBA00025513"/>
    </source>
</evidence>
<dbReference type="InterPro" id="IPR024943">
    <property type="entry name" value="Enhancer_polycomb"/>
</dbReference>
<dbReference type="EMBL" id="CAJPDS010000010">
    <property type="protein sequence ID" value="CAF9911684.1"/>
    <property type="molecule type" value="Genomic_DNA"/>
</dbReference>
<organism evidence="11 12">
    <name type="scientific">Heterodermia speciosa</name>
    <dbReference type="NCBI Taxonomy" id="116794"/>
    <lineage>
        <taxon>Eukaryota</taxon>
        <taxon>Fungi</taxon>
        <taxon>Dikarya</taxon>
        <taxon>Ascomycota</taxon>
        <taxon>Pezizomycotina</taxon>
        <taxon>Lecanoromycetes</taxon>
        <taxon>OSLEUM clade</taxon>
        <taxon>Lecanoromycetidae</taxon>
        <taxon>Caliciales</taxon>
        <taxon>Physciaceae</taxon>
        <taxon>Heterodermia</taxon>
    </lineage>
</organism>
<evidence type="ECO:0000256" key="8">
    <source>
        <dbReference type="SAM" id="Coils"/>
    </source>
</evidence>
<evidence type="ECO:0000313" key="12">
    <source>
        <dbReference type="Proteomes" id="UP000664521"/>
    </source>
</evidence>
<dbReference type="AlphaFoldDB" id="A0A8H3EUJ4"/>
<feature type="compositionally biased region" description="Polar residues" evidence="9">
    <location>
        <begin position="329"/>
        <end position="344"/>
    </location>
</feature>
<keyword evidence="4 7" id="KW-0804">Transcription</keyword>
<feature type="domain" description="Enhancer of polycomb-like N-terminal" evidence="10">
    <location>
        <begin position="13"/>
        <end position="158"/>
    </location>
</feature>
<dbReference type="GO" id="GO:0006357">
    <property type="term" value="P:regulation of transcription by RNA polymerase II"/>
    <property type="evidence" value="ECO:0007669"/>
    <property type="project" value="InterPro"/>
</dbReference>
<evidence type="ECO:0000256" key="5">
    <source>
        <dbReference type="ARBA" id="ARBA00023242"/>
    </source>
</evidence>
<feature type="region of interest" description="Disordered" evidence="9">
    <location>
        <begin position="435"/>
        <end position="461"/>
    </location>
</feature>
<accession>A0A8H3EUJ4</accession>
<feature type="coiled-coil region" evidence="8">
    <location>
        <begin position="255"/>
        <end position="285"/>
    </location>
</feature>
<dbReference type="InterPro" id="IPR019542">
    <property type="entry name" value="Enhancer_polycomb-like_N"/>
</dbReference>
<dbReference type="Proteomes" id="UP000664521">
    <property type="component" value="Unassembled WGS sequence"/>
</dbReference>
<proteinExistence type="inferred from homology"/>
<evidence type="ECO:0000256" key="4">
    <source>
        <dbReference type="ARBA" id="ARBA00023163"/>
    </source>
</evidence>
<keyword evidence="8" id="KW-0175">Coiled coil</keyword>
<dbReference type="GO" id="GO:0035267">
    <property type="term" value="C:NuA4 histone acetyltransferase complex"/>
    <property type="evidence" value="ECO:0007669"/>
    <property type="project" value="InterPro"/>
</dbReference>
<evidence type="ECO:0000259" key="10">
    <source>
        <dbReference type="Pfam" id="PF10513"/>
    </source>
</evidence>
<reference evidence="11" key="1">
    <citation type="submission" date="2021-03" db="EMBL/GenBank/DDBJ databases">
        <authorList>
            <person name="Tagirdzhanova G."/>
        </authorList>
    </citation>
    <scope>NUCLEOTIDE SEQUENCE</scope>
</reference>
<evidence type="ECO:0000256" key="7">
    <source>
        <dbReference type="RuleBase" id="RU361124"/>
    </source>
</evidence>
<keyword evidence="3 7" id="KW-0805">Transcription regulation</keyword>
<evidence type="ECO:0000313" key="11">
    <source>
        <dbReference type="EMBL" id="CAF9911684.1"/>
    </source>
</evidence>
<name>A0A8H3EUJ4_9LECA</name>
<feature type="region of interest" description="Disordered" evidence="9">
    <location>
        <begin position="537"/>
        <end position="568"/>
    </location>
</feature>
<keyword evidence="5 7" id="KW-0539">Nucleus</keyword>
<dbReference type="PANTHER" id="PTHR14898">
    <property type="entry name" value="ENHANCER OF POLYCOMB"/>
    <property type="match status" value="1"/>
</dbReference>
<gene>
    <name evidence="11" type="primary">EPL1</name>
    <name evidence="11" type="ORF">HETSPECPRED_000416</name>
</gene>
<evidence type="ECO:0000256" key="3">
    <source>
        <dbReference type="ARBA" id="ARBA00023015"/>
    </source>
</evidence>
<evidence type="ECO:0000256" key="1">
    <source>
        <dbReference type="ARBA" id="ARBA00004123"/>
    </source>
</evidence>
<keyword evidence="12" id="KW-1185">Reference proteome</keyword>
<feature type="compositionally biased region" description="Polar residues" evidence="9">
    <location>
        <begin position="552"/>
        <end position="561"/>
    </location>
</feature>